<evidence type="ECO:0000256" key="4">
    <source>
        <dbReference type="ARBA" id="ARBA00023136"/>
    </source>
</evidence>
<feature type="domain" description="Rhodopsin" evidence="8">
    <location>
        <begin position="25"/>
        <end position="276"/>
    </location>
</feature>
<evidence type="ECO:0000256" key="2">
    <source>
        <dbReference type="ARBA" id="ARBA00022692"/>
    </source>
</evidence>
<evidence type="ECO:0000256" key="5">
    <source>
        <dbReference type="ARBA" id="ARBA00038359"/>
    </source>
</evidence>
<evidence type="ECO:0000256" key="7">
    <source>
        <dbReference type="SAM" id="Phobius"/>
    </source>
</evidence>
<organism evidence="9 10">
    <name type="scientific">Clohesyomyces aquaticus</name>
    <dbReference type="NCBI Taxonomy" id="1231657"/>
    <lineage>
        <taxon>Eukaryota</taxon>
        <taxon>Fungi</taxon>
        <taxon>Dikarya</taxon>
        <taxon>Ascomycota</taxon>
        <taxon>Pezizomycotina</taxon>
        <taxon>Dothideomycetes</taxon>
        <taxon>Pleosporomycetidae</taxon>
        <taxon>Pleosporales</taxon>
        <taxon>Lindgomycetaceae</taxon>
        <taxon>Clohesyomyces</taxon>
    </lineage>
</organism>
<dbReference type="PANTHER" id="PTHR33048">
    <property type="entry name" value="PTH11-LIKE INTEGRAL MEMBRANE PROTEIN (AFU_ORTHOLOGUE AFUA_5G11245)"/>
    <property type="match status" value="1"/>
</dbReference>
<dbReference type="AlphaFoldDB" id="A0A1Y1ZJL4"/>
<comment type="caution">
    <text evidence="9">The sequence shown here is derived from an EMBL/GenBank/DDBJ whole genome shotgun (WGS) entry which is preliminary data.</text>
</comment>
<accession>A0A1Y1ZJL4</accession>
<evidence type="ECO:0000256" key="1">
    <source>
        <dbReference type="ARBA" id="ARBA00004141"/>
    </source>
</evidence>
<comment type="subcellular location">
    <subcellularLocation>
        <location evidence="1">Membrane</location>
        <topology evidence="1">Multi-pass membrane protein</topology>
    </subcellularLocation>
</comment>
<dbReference type="Proteomes" id="UP000193144">
    <property type="component" value="Unassembled WGS sequence"/>
</dbReference>
<name>A0A1Y1ZJL4_9PLEO</name>
<comment type="similarity">
    <text evidence="5">Belongs to the SAT4 family.</text>
</comment>
<evidence type="ECO:0000259" key="8">
    <source>
        <dbReference type="Pfam" id="PF20684"/>
    </source>
</evidence>
<dbReference type="PANTHER" id="PTHR33048:SF124">
    <property type="entry name" value="INTEGRAL MEMBRANE PROTEIN"/>
    <property type="match status" value="1"/>
</dbReference>
<feature type="transmembrane region" description="Helical" evidence="7">
    <location>
        <begin position="213"/>
        <end position="238"/>
    </location>
</feature>
<dbReference type="InterPro" id="IPR049326">
    <property type="entry name" value="Rhodopsin_dom_fungi"/>
</dbReference>
<dbReference type="STRING" id="1231657.A0A1Y1ZJL4"/>
<dbReference type="OrthoDB" id="3934549at2759"/>
<feature type="transmembrane region" description="Helical" evidence="7">
    <location>
        <begin position="7"/>
        <end position="29"/>
    </location>
</feature>
<proteinExistence type="inferred from homology"/>
<evidence type="ECO:0000256" key="6">
    <source>
        <dbReference type="SAM" id="MobiDB-lite"/>
    </source>
</evidence>
<dbReference type="EMBL" id="MCFA01000073">
    <property type="protein sequence ID" value="ORY10384.1"/>
    <property type="molecule type" value="Genomic_DNA"/>
</dbReference>
<keyword evidence="3 7" id="KW-1133">Transmembrane helix</keyword>
<keyword evidence="4 7" id="KW-0472">Membrane</keyword>
<feature type="region of interest" description="Disordered" evidence="6">
    <location>
        <begin position="318"/>
        <end position="340"/>
    </location>
</feature>
<evidence type="ECO:0000256" key="3">
    <source>
        <dbReference type="ARBA" id="ARBA00022989"/>
    </source>
</evidence>
<sequence>MAAHDKLTLVIAFTLTSISTIFVALRFYSRYFLVGKLGSPDWVMLLALLTTWCSAVVNYYQVKYMHYPLGMSIPVWTDIVTKSLLTFWIYRVNYIVNLCLVKVSILLFYSYVASSHKSFHRIVRCLLALVVVASFGMLVAAICSCTPVSDAWSAKIFFESFQGIYHAKCYNPINFWFFQAGFNLVTDFVIWVLPFPFVLNLRSMPIRRRLELVGIFSVGILSVVASAIRLWILVLWVSSWEEQGTHTGDFLIWGQVEQHSGIIAASIPFLRPLIRKAYQAVPRRNQHSPAPGAKLITATPPTPPLLIRTPIIPSPSPTFGSNSSQFRAPHSPLSPIEPMRAELVRQTV</sequence>
<feature type="transmembrane region" description="Helical" evidence="7">
    <location>
        <begin position="41"/>
        <end position="60"/>
    </location>
</feature>
<dbReference type="Pfam" id="PF20684">
    <property type="entry name" value="Fung_rhodopsin"/>
    <property type="match status" value="1"/>
</dbReference>
<keyword evidence="10" id="KW-1185">Reference proteome</keyword>
<keyword evidence="2 7" id="KW-0812">Transmembrane</keyword>
<feature type="transmembrane region" description="Helical" evidence="7">
    <location>
        <begin position="94"/>
        <end position="113"/>
    </location>
</feature>
<reference evidence="9 10" key="1">
    <citation type="submission" date="2016-07" db="EMBL/GenBank/DDBJ databases">
        <title>Pervasive Adenine N6-methylation of Active Genes in Fungi.</title>
        <authorList>
            <consortium name="DOE Joint Genome Institute"/>
            <person name="Mondo S.J."/>
            <person name="Dannebaum R.O."/>
            <person name="Kuo R.C."/>
            <person name="Labutti K."/>
            <person name="Haridas S."/>
            <person name="Kuo A."/>
            <person name="Salamov A."/>
            <person name="Ahrendt S.R."/>
            <person name="Lipzen A."/>
            <person name="Sullivan W."/>
            <person name="Andreopoulos W.B."/>
            <person name="Clum A."/>
            <person name="Lindquist E."/>
            <person name="Daum C."/>
            <person name="Ramamoorthy G.K."/>
            <person name="Gryganskyi A."/>
            <person name="Culley D."/>
            <person name="Magnuson J.K."/>
            <person name="James T.Y."/>
            <person name="O'Malley M.A."/>
            <person name="Stajich J.E."/>
            <person name="Spatafora J.W."/>
            <person name="Visel A."/>
            <person name="Grigoriev I.V."/>
        </authorList>
    </citation>
    <scope>NUCLEOTIDE SEQUENCE [LARGE SCALE GENOMIC DNA]</scope>
    <source>
        <strain evidence="9 10">CBS 115471</strain>
    </source>
</reference>
<gene>
    <name evidence="9" type="ORF">BCR34DRAFT_625268</name>
</gene>
<feature type="transmembrane region" description="Helical" evidence="7">
    <location>
        <begin position="67"/>
        <end position="88"/>
    </location>
</feature>
<evidence type="ECO:0000313" key="10">
    <source>
        <dbReference type="Proteomes" id="UP000193144"/>
    </source>
</evidence>
<evidence type="ECO:0000313" key="9">
    <source>
        <dbReference type="EMBL" id="ORY10384.1"/>
    </source>
</evidence>
<feature type="transmembrane region" description="Helical" evidence="7">
    <location>
        <begin position="125"/>
        <end position="149"/>
    </location>
</feature>
<dbReference type="InterPro" id="IPR052337">
    <property type="entry name" value="SAT4-like"/>
</dbReference>
<feature type="transmembrane region" description="Helical" evidence="7">
    <location>
        <begin position="180"/>
        <end position="201"/>
    </location>
</feature>
<protein>
    <recommendedName>
        <fullName evidence="8">Rhodopsin domain-containing protein</fullName>
    </recommendedName>
</protein>
<dbReference type="GO" id="GO:0016020">
    <property type="term" value="C:membrane"/>
    <property type="evidence" value="ECO:0007669"/>
    <property type="project" value="UniProtKB-SubCell"/>
</dbReference>